<dbReference type="Proteomes" id="UP000580250">
    <property type="component" value="Unassembled WGS sequence"/>
</dbReference>
<evidence type="ECO:0000313" key="2">
    <source>
        <dbReference type="EMBL" id="CAD2175239.1"/>
    </source>
</evidence>
<proteinExistence type="predicted"/>
<dbReference type="EMBL" id="CAJEWN010000250">
    <property type="protein sequence ID" value="CAD2175239.1"/>
    <property type="molecule type" value="Genomic_DNA"/>
</dbReference>
<comment type="caution">
    <text evidence="2">The sequence shown here is derived from an EMBL/GenBank/DDBJ whole genome shotgun (WGS) entry which is preliminary data.</text>
</comment>
<feature type="region of interest" description="Disordered" evidence="1">
    <location>
        <begin position="37"/>
        <end position="112"/>
    </location>
</feature>
<name>A0A6V7VJV8_MELEN</name>
<feature type="compositionally biased region" description="Polar residues" evidence="1">
    <location>
        <begin position="1"/>
        <end position="19"/>
    </location>
</feature>
<evidence type="ECO:0000256" key="1">
    <source>
        <dbReference type="SAM" id="MobiDB-lite"/>
    </source>
</evidence>
<organism evidence="2 3">
    <name type="scientific">Meloidogyne enterolobii</name>
    <name type="common">Root-knot nematode worm</name>
    <name type="synonym">Meloidogyne mayaguensis</name>
    <dbReference type="NCBI Taxonomy" id="390850"/>
    <lineage>
        <taxon>Eukaryota</taxon>
        <taxon>Metazoa</taxon>
        <taxon>Ecdysozoa</taxon>
        <taxon>Nematoda</taxon>
        <taxon>Chromadorea</taxon>
        <taxon>Rhabditida</taxon>
        <taxon>Tylenchina</taxon>
        <taxon>Tylenchomorpha</taxon>
        <taxon>Tylenchoidea</taxon>
        <taxon>Meloidogynidae</taxon>
        <taxon>Meloidogyninae</taxon>
        <taxon>Meloidogyne</taxon>
    </lineage>
</organism>
<feature type="region of interest" description="Disordered" evidence="1">
    <location>
        <begin position="1"/>
        <end position="21"/>
    </location>
</feature>
<protein>
    <submittedName>
        <fullName evidence="2">Uncharacterized protein</fullName>
    </submittedName>
</protein>
<feature type="compositionally biased region" description="Low complexity" evidence="1">
    <location>
        <begin position="79"/>
        <end position="96"/>
    </location>
</feature>
<evidence type="ECO:0000313" key="3">
    <source>
        <dbReference type="Proteomes" id="UP000580250"/>
    </source>
</evidence>
<accession>A0A6V7VJV8</accession>
<reference evidence="2 3" key="1">
    <citation type="submission" date="2020-08" db="EMBL/GenBank/DDBJ databases">
        <authorList>
            <person name="Koutsovoulos G."/>
            <person name="Danchin GJ E."/>
        </authorList>
    </citation>
    <scope>NUCLEOTIDE SEQUENCE [LARGE SCALE GENOMIC DNA]</scope>
</reference>
<sequence length="112" mass="12898">MRQHTMLHTQQNHNTNYPNHANVRQVRPNVRESVVVQSTANQNLNKKRVRVSEDTNNGKKRKGENSTENNNEMILDFENNSVNINNSNNSLDNQQNEVEDSTNISEPTEENP</sequence>
<gene>
    <name evidence="2" type="ORF">MENT_LOCUS26955</name>
</gene>
<dbReference type="AlphaFoldDB" id="A0A6V7VJV8"/>